<dbReference type="Proteomes" id="UP001162156">
    <property type="component" value="Unassembled WGS sequence"/>
</dbReference>
<keyword evidence="2" id="KW-1185">Reference proteome</keyword>
<evidence type="ECO:0000313" key="2">
    <source>
        <dbReference type="Proteomes" id="UP001162156"/>
    </source>
</evidence>
<protein>
    <submittedName>
        <fullName evidence="1">Uncharacterized protein</fullName>
    </submittedName>
</protein>
<reference evidence="1" key="1">
    <citation type="journal article" date="2023" name="Insect Mol. Biol.">
        <title>Genome sequencing provides insights into the evolution of gene families encoding plant cell wall-degrading enzymes in longhorned beetles.</title>
        <authorList>
            <person name="Shin N.R."/>
            <person name="Okamura Y."/>
            <person name="Kirsch R."/>
            <person name="Pauchet Y."/>
        </authorList>
    </citation>
    <scope>NUCLEOTIDE SEQUENCE</scope>
    <source>
        <strain evidence="1">RBIC_L_NR</strain>
    </source>
</reference>
<dbReference type="AlphaFoldDB" id="A0AAV8WNA0"/>
<dbReference type="Pfam" id="PF20925">
    <property type="entry name" value="Htt_bridge"/>
    <property type="match status" value="1"/>
</dbReference>
<name>A0AAV8WNA0_9CUCU</name>
<sequence>MFLPVFKTKILKCIENCHPSQVGAVLNLLVPNMLNLRQIALSRMAANLASRKIEFLLTLPMEDVSNQLSKENIIEIQKMLESLKLVKK</sequence>
<comment type="caution">
    <text evidence="1">The sequence shown here is derived from an EMBL/GenBank/DDBJ whole genome shotgun (WGS) entry which is preliminary data.</text>
</comment>
<accession>A0AAV8WNA0</accession>
<proteinExistence type="predicted"/>
<dbReference type="InterPro" id="IPR048412">
    <property type="entry name" value="Htt_bridge"/>
</dbReference>
<organism evidence="1 2">
    <name type="scientific">Rhamnusium bicolor</name>
    <dbReference type="NCBI Taxonomy" id="1586634"/>
    <lineage>
        <taxon>Eukaryota</taxon>
        <taxon>Metazoa</taxon>
        <taxon>Ecdysozoa</taxon>
        <taxon>Arthropoda</taxon>
        <taxon>Hexapoda</taxon>
        <taxon>Insecta</taxon>
        <taxon>Pterygota</taxon>
        <taxon>Neoptera</taxon>
        <taxon>Endopterygota</taxon>
        <taxon>Coleoptera</taxon>
        <taxon>Polyphaga</taxon>
        <taxon>Cucujiformia</taxon>
        <taxon>Chrysomeloidea</taxon>
        <taxon>Cerambycidae</taxon>
        <taxon>Lepturinae</taxon>
        <taxon>Rhagiini</taxon>
        <taxon>Rhamnusium</taxon>
    </lineage>
</organism>
<gene>
    <name evidence="1" type="ORF">NQ314_019221</name>
</gene>
<dbReference type="EMBL" id="JANEYF010005422">
    <property type="protein sequence ID" value="KAJ8928270.1"/>
    <property type="molecule type" value="Genomic_DNA"/>
</dbReference>
<evidence type="ECO:0000313" key="1">
    <source>
        <dbReference type="EMBL" id="KAJ8928270.1"/>
    </source>
</evidence>